<reference evidence="10" key="2">
    <citation type="journal article" date="2023" name="Biology">
        <title>Prokaryotic Life Associated with Coal-Fire Gas Vents Revealed by Metagenomics.</title>
        <authorList>
            <person name="Kadnikov V.V."/>
            <person name="Mardanov A.V."/>
            <person name="Beletsky A.V."/>
            <person name="Karnachuk O.V."/>
            <person name="Ravin N.V."/>
        </authorList>
    </citation>
    <scope>NUCLEOTIDE SEQUENCE</scope>
    <source>
        <strain evidence="10">Bu02</strain>
    </source>
</reference>
<evidence type="ECO:0000256" key="2">
    <source>
        <dbReference type="ARBA" id="ARBA00022448"/>
    </source>
</evidence>
<dbReference type="PROSITE" id="PS51106">
    <property type="entry name" value="PTS_EIIC_TYPE_4"/>
    <property type="match status" value="1"/>
</dbReference>
<accession>A0AAT9LAT4</accession>
<dbReference type="InterPro" id="IPR004700">
    <property type="entry name" value="PTS_IIC_man"/>
</dbReference>
<evidence type="ECO:0000313" key="10">
    <source>
        <dbReference type="EMBL" id="QUL98184.1"/>
    </source>
</evidence>
<protein>
    <submittedName>
        <fullName evidence="10">PTS sugar transporter subunit IIC</fullName>
    </submittedName>
</protein>
<evidence type="ECO:0000256" key="9">
    <source>
        <dbReference type="SAM" id="Phobius"/>
    </source>
</evidence>
<dbReference type="AlphaFoldDB" id="A0AAT9LAT4"/>
<dbReference type="Pfam" id="PF03609">
    <property type="entry name" value="EII-Sor"/>
    <property type="match status" value="1"/>
</dbReference>
<gene>
    <name evidence="10" type="ORF">IMF26_09090</name>
</gene>
<evidence type="ECO:0000256" key="3">
    <source>
        <dbReference type="ARBA" id="ARBA00022475"/>
    </source>
</evidence>
<evidence type="ECO:0000256" key="1">
    <source>
        <dbReference type="ARBA" id="ARBA00004651"/>
    </source>
</evidence>
<evidence type="ECO:0000256" key="4">
    <source>
        <dbReference type="ARBA" id="ARBA00022597"/>
    </source>
</evidence>
<evidence type="ECO:0000256" key="6">
    <source>
        <dbReference type="ARBA" id="ARBA00022692"/>
    </source>
</evidence>
<dbReference type="PANTHER" id="PTHR32502">
    <property type="entry name" value="N-ACETYLGALACTOSAMINE PERMEASE II COMPONENT-RELATED"/>
    <property type="match status" value="1"/>
</dbReference>
<organism evidence="10">
    <name type="scientific">Candidatus Fermentithermobacillus carboniphilus</name>
    <dbReference type="NCBI Taxonomy" id="3085328"/>
    <lineage>
        <taxon>Bacteria</taxon>
        <taxon>Bacillati</taxon>
        <taxon>Bacillota</taxon>
        <taxon>Candidatus Fermentithermobacillia</taxon>
        <taxon>Candidatus Fermentithermobacillales</taxon>
        <taxon>Candidatus Fermentithermobacillaceae</taxon>
        <taxon>Candidatus Fermentithermobacillus</taxon>
    </lineage>
</organism>
<reference evidence="10" key="1">
    <citation type="submission" date="2020-10" db="EMBL/GenBank/DDBJ databases">
        <authorList>
            <person name="Kadnikov V."/>
            <person name="Beletsky A.V."/>
            <person name="Mardanov A.V."/>
            <person name="Karnachuk O.V."/>
            <person name="Ravin N.V."/>
        </authorList>
    </citation>
    <scope>NUCLEOTIDE SEQUENCE</scope>
    <source>
        <strain evidence="10">Bu02</strain>
    </source>
</reference>
<proteinExistence type="predicted"/>
<evidence type="ECO:0000256" key="5">
    <source>
        <dbReference type="ARBA" id="ARBA00022683"/>
    </source>
</evidence>
<feature type="transmembrane region" description="Helical" evidence="9">
    <location>
        <begin position="177"/>
        <end position="201"/>
    </location>
</feature>
<comment type="subcellular location">
    <subcellularLocation>
        <location evidence="1">Cell membrane</location>
        <topology evidence="1">Multi-pass membrane protein</topology>
    </subcellularLocation>
</comment>
<keyword evidence="5" id="KW-0598">Phosphotransferase system</keyword>
<dbReference type="EMBL" id="CP062796">
    <property type="protein sequence ID" value="QUL98184.1"/>
    <property type="molecule type" value="Genomic_DNA"/>
</dbReference>
<dbReference type="PANTHER" id="PTHR32502:SF8">
    <property type="entry name" value="N-ACETYLGALACTOSAMINE PERMEASE IIC COMPONENT 1"/>
    <property type="match status" value="1"/>
</dbReference>
<evidence type="ECO:0000256" key="8">
    <source>
        <dbReference type="ARBA" id="ARBA00023136"/>
    </source>
</evidence>
<dbReference type="InterPro" id="IPR050303">
    <property type="entry name" value="GatZ_KbaZ_carbometab"/>
</dbReference>
<keyword evidence="2" id="KW-0813">Transport</keyword>
<sequence>MSKLMQALLIGLLYWFTQVKWGYTFQNIFRQPLTVSWFIGMVMGNVPQAIIIGANLQLVYMGMIAPGANIPADEALAACIAIPIALSTSMTPEMAVAFAVPFGILGVFLDQIRRTVNATWVHMADRYAEDCNIKGIYRAAWLWPALYQIPLRVIPVGLATYYGADAVTAFIDSLPKWLLHGFEVTGGMLPALGFAITMMVIGKKSLLPYFIAGFFLIQYAKVPIMAAAIFGTVLAFLHVQFTQVRTQ</sequence>
<dbReference type="KEGG" id="fcz:IMF26_09090"/>
<keyword evidence="6 9" id="KW-0812">Transmembrane</keyword>
<keyword evidence="7 9" id="KW-1133">Transmembrane helix</keyword>
<feature type="transmembrane region" description="Helical" evidence="9">
    <location>
        <begin position="207"/>
        <end position="237"/>
    </location>
</feature>
<name>A0AAT9LAT4_9FIRM</name>
<keyword evidence="3" id="KW-1003">Cell membrane</keyword>
<keyword evidence="4 10" id="KW-0762">Sugar transport</keyword>
<dbReference type="GO" id="GO:0005886">
    <property type="term" value="C:plasma membrane"/>
    <property type="evidence" value="ECO:0007669"/>
    <property type="project" value="UniProtKB-SubCell"/>
</dbReference>
<keyword evidence="8 9" id="KW-0472">Membrane</keyword>
<evidence type="ECO:0000256" key="7">
    <source>
        <dbReference type="ARBA" id="ARBA00022989"/>
    </source>
</evidence>
<feature type="transmembrane region" description="Helical" evidence="9">
    <location>
        <begin position="38"/>
        <end position="60"/>
    </location>
</feature>
<dbReference type="GO" id="GO:0009401">
    <property type="term" value="P:phosphoenolpyruvate-dependent sugar phosphotransferase system"/>
    <property type="evidence" value="ECO:0007669"/>
    <property type="project" value="UniProtKB-KW"/>
</dbReference>